<feature type="active site" description="Nucleophile" evidence="6">
    <location>
        <position position="224"/>
    </location>
</feature>
<feature type="signal peptide" evidence="7">
    <location>
        <begin position="1"/>
        <end position="27"/>
    </location>
</feature>
<sequence>MRMRARMAAVLAGAVVATGFTTQAATAAEGATTPTVEQAAAPAQRPTLKLGSKGDAVRQLQTRLKQLHYDPGTADGRFGTSTQMAVWAFQKVNRLAVNGTVDAGVWKALDAPRQPQPLTKRRESDRVDVDLTRQYLVVYKDGRLRLISHVSAGSGERFCTTDPKTKKERCRHAVTPTGDYRTQRRIDGWRVAPLGRLYNPIYFNGGIAFHGAPSVPDHPASHGCVRLPMHIAEYFPKIVANGVAVHVRRPA</sequence>
<evidence type="ECO:0000256" key="2">
    <source>
        <dbReference type="ARBA" id="ARBA00022679"/>
    </source>
</evidence>
<keyword evidence="5 6" id="KW-0961">Cell wall biogenesis/degradation</keyword>
<accession>A0ABP7WS24</accession>
<dbReference type="Pfam" id="PF03734">
    <property type="entry name" value="YkuD"/>
    <property type="match status" value="1"/>
</dbReference>
<dbReference type="PROSITE" id="PS52029">
    <property type="entry name" value="LD_TPASE"/>
    <property type="match status" value="1"/>
</dbReference>
<evidence type="ECO:0000256" key="3">
    <source>
        <dbReference type="ARBA" id="ARBA00022960"/>
    </source>
</evidence>
<keyword evidence="7" id="KW-0732">Signal</keyword>
<dbReference type="SUPFAM" id="SSF141523">
    <property type="entry name" value="L,D-transpeptidase catalytic domain-like"/>
    <property type="match status" value="1"/>
</dbReference>
<dbReference type="InterPro" id="IPR050979">
    <property type="entry name" value="LD-transpeptidase"/>
</dbReference>
<evidence type="ECO:0000259" key="8">
    <source>
        <dbReference type="PROSITE" id="PS52029"/>
    </source>
</evidence>
<evidence type="ECO:0000313" key="10">
    <source>
        <dbReference type="Proteomes" id="UP001500683"/>
    </source>
</evidence>
<organism evidence="9 10">
    <name type="scientific">Actinomadura miaoliensis</name>
    <dbReference type="NCBI Taxonomy" id="430685"/>
    <lineage>
        <taxon>Bacteria</taxon>
        <taxon>Bacillati</taxon>
        <taxon>Actinomycetota</taxon>
        <taxon>Actinomycetes</taxon>
        <taxon>Streptosporangiales</taxon>
        <taxon>Thermomonosporaceae</taxon>
        <taxon>Actinomadura</taxon>
    </lineage>
</organism>
<dbReference type="CDD" id="cd16913">
    <property type="entry name" value="YkuD_like"/>
    <property type="match status" value="1"/>
</dbReference>
<evidence type="ECO:0000313" key="9">
    <source>
        <dbReference type="EMBL" id="GAA4094137.1"/>
    </source>
</evidence>
<dbReference type="Pfam" id="PF01471">
    <property type="entry name" value="PG_binding_1"/>
    <property type="match status" value="1"/>
</dbReference>
<dbReference type="Proteomes" id="UP001500683">
    <property type="component" value="Unassembled WGS sequence"/>
</dbReference>
<keyword evidence="4 6" id="KW-0573">Peptidoglycan synthesis</keyword>
<dbReference type="Gene3D" id="1.10.101.10">
    <property type="entry name" value="PGBD-like superfamily/PGBD"/>
    <property type="match status" value="1"/>
</dbReference>
<dbReference type="PANTHER" id="PTHR30582">
    <property type="entry name" value="L,D-TRANSPEPTIDASE"/>
    <property type="match status" value="1"/>
</dbReference>
<dbReference type="PANTHER" id="PTHR30582:SF2">
    <property type="entry name" value="L,D-TRANSPEPTIDASE YCIB-RELATED"/>
    <property type="match status" value="1"/>
</dbReference>
<dbReference type="SUPFAM" id="SSF47090">
    <property type="entry name" value="PGBD-like"/>
    <property type="match status" value="1"/>
</dbReference>
<dbReference type="InterPro" id="IPR038063">
    <property type="entry name" value="Transpep_catalytic_dom"/>
</dbReference>
<evidence type="ECO:0000256" key="7">
    <source>
        <dbReference type="SAM" id="SignalP"/>
    </source>
</evidence>
<reference evidence="10" key="1">
    <citation type="journal article" date="2019" name="Int. J. Syst. Evol. Microbiol.">
        <title>The Global Catalogue of Microorganisms (GCM) 10K type strain sequencing project: providing services to taxonomists for standard genome sequencing and annotation.</title>
        <authorList>
            <consortium name="The Broad Institute Genomics Platform"/>
            <consortium name="The Broad Institute Genome Sequencing Center for Infectious Disease"/>
            <person name="Wu L."/>
            <person name="Ma J."/>
        </authorList>
    </citation>
    <scope>NUCLEOTIDE SEQUENCE [LARGE SCALE GENOMIC DNA]</scope>
    <source>
        <strain evidence="10">JCM 16702</strain>
    </source>
</reference>
<protein>
    <submittedName>
        <fullName evidence="9">L,D-transpeptidase family protein</fullName>
    </submittedName>
</protein>
<proteinExistence type="predicted"/>
<feature type="active site" description="Proton donor/acceptor" evidence="6">
    <location>
        <position position="210"/>
    </location>
</feature>
<comment type="caution">
    <text evidence="9">The sequence shown here is derived from an EMBL/GenBank/DDBJ whole genome shotgun (WGS) entry which is preliminary data.</text>
</comment>
<keyword evidence="10" id="KW-1185">Reference proteome</keyword>
<dbReference type="InterPro" id="IPR005490">
    <property type="entry name" value="LD_TPept_cat_dom"/>
</dbReference>
<evidence type="ECO:0000256" key="4">
    <source>
        <dbReference type="ARBA" id="ARBA00022984"/>
    </source>
</evidence>
<comment type="pathway">
    <text evidence="1 6">Cell wall biogenesis; peptidoglycan biosynthesis.</text>
</comment>
<gene>
    <name evidence="9" type="ORF">GCM10022214_65650</name>
</gene>
<evidence type="ECO:0000256" key="6">
    <source>
        <dbReference type="PROSITE-ProRule" id="PRU01373"/>
    </source>
</evidence>
<dbReference type="InterPro" id="IPR036366">
    <property type="entry name" value="PGBDSf"/>
</dbReference>
<keyword evidence="3 6" id="KW-0133">Cell shape</keyword>
<feature type="chain" id="PRO_5047162000" evidence="7">
    <location>
        <begin position="28"/>
        <end position="251"/>
    </location>
</feature>
<evidence type="ECO:0000256" key="5">
    <source>
        <dbReference type="ARBA" id="ARBA00023316"/>
    </source>
</evidence>
<keyword evidence="2" id="KW-0808">Transferase</keyword>
<dbReference type="InterPro" id="IPR036365">
    <property type="entry name" value="PGBD-like_sf"/>
</dbReference>
<dbReference type="Gene3D" id="2.40.440.10">
    <property type="entry name" value="L,D-transpeptidase catalytic domain-like"/>
    <property type="match status" value="1"/>
</dbReference>
<evidence type="ECO:0000256" key="1">
    <source>
        <dbReference type="ARBA" id="ARBA00004752"/>
    </source>
</evidence>
<name>A0ABP7WS24_9ACTN</name>
<feature type="domain" description="L,D-TPase catalytic" evidence="8">
    <location>
        <begin position="125"/>
        <end position="248"/>
    </location>
</feature>
<dbReference type="InterPro" id="IPR002477">
    <property type="entry name" value="Peptidoglycan-bd-like"/>
</dbReference>
<dbReference type="EMBL" id="BAAAZG010000051">
    <property type="protein sequence ID" value="GAA4094137.1"/>
    <property type="molecule type" value="Genomic_DNA"/>
</dbReference>